<dbReference type="Pfam" id="PF06722">
    <property type="entry name" value="EryCIII-like_C"/>
    <property type="match status" value="1"/>
</dbReference>
<feature type="domain" description="Glycosyltransferase family 28 N-terminal" evidence="3">
    <location>
        <begin position="717"/>
        <end position="851"/>
    </location>
</feature>
<feature type="region of interest" description="Disordered" evidence="2">
    <location>
        <begin position="405"/>
        <end position="451"/>
    </location>
</feature>
<proteinExistence type="predicted"/>
<evidence type="ECO:0000256" key="2">
    <source>
        <dbReference type="SAM" id="MobiDB-lite"/>
    </source>
</evidence>
<evidence type="ECO:0000259" key="4">
    <source>
        <dbReference type="Pfam" id="PF06722"/>
    </source>
</evidence>
<feature type="compositionally biased region" description="Polar residues" evidence="2">
    <location>
        <begin position="423"/>
        <end position="448"/>
    </location>
</feature>
<accession>A0ABR3BQF3</accession>
<protein>
    <recommendedName>
        <fullName evidence="7">Sterol 3-beta-glucosyltransferase</fullName>
    </recommendedName>
</protein>
<dbReference type="Proteomes" id="UP000054399">
    <property type="component" value="Unassembled WGS sequence"/>
</dbReference>
<evidence type="ECO:0000313" key="6">
    <source>
        <dbReference type="Proteomes" id="UP000054399"/>
    </source>
</evidence>
<evidence type="ECO:0000259" key="3">
    <source>
        <dbReference type="Pfam" id="PF03033"/>
    </source>
</evidence>
<dbReference type="PANTHER" id="PTHR48050:SF26">
    <property type="entry name" value="STEROL 3-BETA-GLUCOSYLTRANSFERASE"/>
    <property type="match status" value="1"/>
</dbReference>
<feature type="region of interest" description="Disordered" evidence="2">
    <location>
        <begin position="35"/>
        <end position="99"/>
    </location>
</feature>
<feature type="domain" description="Erythromycin biosynthesis protein CIII-like C-terminal" evidence="4">
    <location>
        <begin position="1017"/>
        <end position="1115"/>
    </location>
</feature>
<dbReference type="EMBL" id="ATAM02000007">
    <property type="protein sequence ID" value="KAL0247129.1"/>
    <property type="molecule type" value="Genomic_DNA"/>
</dbReference>
<dbReference type="Pfam" id="PF03033">
    <property type="entry name" value="Glyco_transf_28"/>
    <property type="match status" value="1"/>
</dbReference>
<dbReference type="Gene3D" id="3.40.50.2000">
    <property type="entry name" value="Glycogen Phosphorylase B"/>
    <property type="match status" value="2"/>
</dbReference>
<comment type="caution">
    <text evidence="5">The sequence shown here is derived from an EMBL/GenBank/DDBJ whole genome shotgun (WGS) entry which is preliminary data.</text>
</comment>
<dbReference type="InterPro" id="IPR010610">
    <property type="entry name" value="EryCIII-like_C"/>
</dbReference>
<feature type="compositionally biased region" description="Acidic residues" evidence="2">
    <location>
        <begin position="37"/>
        <end position="49"/>
    </location>
</feature>
<keyword evidence="6" id="KW-1185">Reference proteome</keyword>
<feature type="compositionally biased region" description="Polar residues" evidence="2">
    <location>
        <begin position="50"/>
        <end position="65"/>
    </location>
</feature>
<dbReference type="InterPro" id="IPR004276">
    <property type="entry name" value="GlycoTrans_28_N"/>
</dbReference>
<evidence type="ECO:0000313" key="5">
    <source>
        <dbReference type="EMBL" id="KAL0247129.1"/>
    </source>
</evidence>
<evidence type="ECO:0000256" key="1">
    <source>
        <dbReference type="ARBA" id="ARBA00022679"/>
    </source>
</evidence>
<dbReference type="PANTHER" id="PTHR48050">
    <property type="entry name" value="STEROL 3-BETA-GLUCOSYLTRANSFERASE"/>
    <property type="match status" value="1"/>
</dbReference>
<name>A0ABR3BQF3_9TREE</name>
<dbReference type="GeneID" id="91991020"/>
<reference evidence="6" key="1">
    <citation type="submission" date="2015-01" db="EMBL/GenBank/DDBJ databases">
        <title>The Genome Sequence of Cryptococcus gattii MMRL2647.</title>
        <authorList>
            <consortium name="The Broad Institute Genomics Platform"/>
            <person name="Cuomo C."/>
            <person name="Litvintseva A."/>
            <person name="Chen Y."/>
            <person name="Heitman J."/>
            <person name="Sun S."/>
            <person name="Springer D."/>
            <person name="Dromer F."/>
            <person name="Young S."/>
            <person name="Zeng Q."/>
            <person name="Gargeya S."/>
            <person name="Abouelleil A."/>
            <person name="Alvarado L."/>
            <person name="Chapman S.B."/>
            <person name="Gainer-Dewar J."/>
            <person name="Goldberg J."/>
            <person name="Griggs A."/>
            <person name="Gujja S."/>
            <person name="Hansen M."/>
            <person name="Howarth C."/>
            <person name="Imamovic A."/>
            <person name="Larimer J."/>
            <person name="Murphy C."/>
            <person name="Naylor J."/>
            <person name="Pearson M."/>
            <person name="Priest M."/>
            <person name="Roberts A."/>
            <person name="Saif S."/>
            <person name="Shea T."/>
            <person name="Sykes S."/>
            <person name="Wortman J."/>
            <person name="Nusbaum C."/>
            <person name="Birren B."/>
        </authorList>
    </citation>
    <scope>NUCLEOTIDE SEQUENCE [LARGE SCALE GENOMIC DNA]</scope>
    <source>
        <strain evidence="6">IND107</strain>
    </source>
</reference>
<feature type="compositionally biased region" description="Polar residues" evidence="2">
    <location>
        <begin position="83"/>
        <end position="95"/>
    </location>
</feature>
<dbReference type="InterPro" id="IPR002213">
    <property type="entry name" value="UDP_glucos_trans"/>
</dbReference>
<keyword evidence="1" id="KW-0808">Transferase</keyword>
<dbReference type="RefSeq" id="XP_066613090.1">
    <property type="nucleotide sequence ID" value="XM_066758642.1"/>
</dbReference>
<organism evidence="5 6">
    <name type="scientific">Cryptococcus tetragattii IND107</name>
    <dbReference type="NCBI Taxonomy" id="1296105"/>
    <lineage>
        <taxon>Eukaryota</taxon>
        <taxon>Fungi</taxon>
        <taxon>Dikarya</taxon>
        <taxon>Basidiomycota</taxon>
        <taxon>Agaricomycotina</taxon>
        <taxon>Tremellomycetes</taxon>
        <taxon>Tremellales</taxon>
        <taxon>Cryptococcaceae</taxon>
        <taxon>Cryptococcus</taxon>
        <taxon>Cryptococcus gattii species complex</taxon>
    </lineage>
</organism>
<gene>
    <name evidence="5" type="ORF">I308_104164</name>
</gene>
<dbReference type="SUPFAM" id="SSF53756">
    <property type="entry name" value="UDP-Glycosyltransferase/glycogen phosphorylase"/>
    <property type="match status" value="1"/>
</dbReference>
<evidence type="ECO:0008006" key="7">
    <source>
        <dbReference type="Google" id="ProtNLM"/>
    </source>
</evidence>
<sequence>MRWFSTSEEVQRSGPPCAAQLFDLFKYMAGANADADFGQDETSESEENEVPTNFPTQGDRPSSATGDGRPYALADDSHPHVTPQKTRPSTPSQVENGKITPDYLEEAKKVTERERNSLSGRLCAMSLGNLSNAMLFHSSKKVRRRTLPLKDQDPSPEIGAKSSSILLTPSASLDDYNLGALGDSFGDDMPLAGEDITDEEKMAAIIREFGDIASLCEDQEPERILAESKGSIFNVLSSLESSADDPTVRQPDVLQAGPVTIHYPEAIRPSRRVWMELSSEMVTTYPVSSVRRINPIDHENPCDFYVEYETATGWKQGHFSVDTEQSAGQWRRAFQSALFRQARFKWRQSSGLSPPDNWSMMRVCIPLSRVTLKGITRYQAFATLIGLDVGIDAMLHPALSPLSSLENQLGDAPHKPKRIHAPTISSIKPPTLPFSRTTSRKSQLSSLQAGDADAAKSFESSNGYSASQDNLNEQKSLAFNIAVLNEQVWFAEALQSAANASKLRKYAETAKEPKIVLEVDGHDCLAADDELELKSLGSPGSNESEEDEDSGDGLLQQTRKREKAFMAAKVFGLKEEEGIWITVGSDIRYRFPVGDVENVISVPGIRAHFHAFALQIKGHEDLRFEFWKQASRDEVMAHIKSLTGKNPVVTALDSRSPLPRTPDSGKQTFEMHPADVLAPSKSSLFEPLSVTGDCLPYLPFVANQPLFTARLEPRTFVCLTIGSRGDVQPYIALGLGLKNHGHKVVIVTHSEFKDWIEGYGIEHREAGGDPTVLMKLSQEHKMLSPGFFKESLRSFRQWLDNLLLESWQACKDADVLIESPSAMAGIHIAEALKIPYFRAFTMPWTRTSAYPQAFLVPTFEMGPSFNYATYVLFDNIMWKATAPQINRWRKKHLNLKPTDLSTLSITKVPFLYNFSPSVVPKPLDWHDDVIVTGYWNLEDSDRDWVPPGALEEFIVKANEKGRPIVYIGFGSIVVPQPDEMTQSIIKAVEKANVWAIIAKGWSSRGGDPAKEGQNITFPESCYGIDKVPHAWLFPRVRAALHHGGAGTVGASLRAGIPTLIKPWFGDQFFWSIRVSKLGVGLKVPSLRPDDVPSALIKATSDRVMIEKAARIGERIRSENGVATAISAISYNISRATESVRVLNV</sequence>
<reference evidence="5 6" key="2">
    <citation type="submission" date="2024-01" db="EMBL/GenBank/DDBJ databases">
        <title>Comparative genomics of Cryptococcus and Kwoniella reveals pathogenesis evolution and contrasting modes of karyotype evolution via chromosome fusion or intercentromeric recombination.</title>
        <authorList>
            <person name="Coelho M.A."/>
            <person name="David-Palma M."/>
            <person name="Shea T."/>
            <person name="Bowers K."/>
            <person name="Mcginley-Smith S."/>
            <person name="Mohammad A.W."/>
            <person name="Gnirke A."/>
            <person name="Yurkov A.M."/>
            <person name="Nowrousian M."/>
            <person name="Sun S."/>
            <person name="Cuomo C.A."/>
            <person name="Heitman J."/>
        </authorList>
    </citation>
    <scope>NUCLEOTIDE SEQUENCE [LARGE SCALE GENOMIC DNA]</scope>
    <source>
        <strain evidence="5 6">IND107</strain>
    </source>
</reference>
<dbReference type="InterPro" id="IPR050426">
    <property type="entry name" value="Glycosyltransferase_28"/>
</dbReference>
<dbReference type="CDD" id="cd03784">
    <property type="entry name" value="GT1_Gtf-like"/>
    <property type="match status" value="1"/>
</dbReference>